<gene>
    <name evidence="5" type="primary">darP</name>
    <name evidence="6" type="ORF">O1D97_15750</name>
</gene>
<sequence>MTEFEHLEDDENYKSKTQIKREMEDLQVLGKKLLSLSKQQQQKVEMSETLRAALTEATRLNQREAMRRHMQYIGRLMRNEDAEAIEARVALFDSSSAAHNKLFHSLEAERDALIGENSSIEVQNYLDENPNIDIQHFRQLVRQSIKELAEGKKTTARKKLFKYIREVKEEKLGINV</sequence>
<dbReference type="InterPro" id="IPR023153">
    <property type="entry name" value="DarP_sf"/>
</dbReference>
<evidence type="ECO:0000256" key="1">
    <source>
        <dbReference type="ARBA" id="ARBA00022490"/>
    </source>
</evidence>
<dbReference type="HAMAP" id="MF_00765">
    <property type="entry name" value="DarP"/>
    <property type="match status" value="1"/>
</dbReference>
<dbReference type="PIRSF" id="PIRSF016183">
    <property type="entry name" value="UCP016183"/>
    <property type="match status" value="1"/>
</dbReference>
<dbReference type="PANTHER" id="PTHR38101">
    <property type="entry name" value="UPF0307 PROTEIN YJGA"/>
    <property type="match status" value="1"/>
</dbReference>
<comment type="caution">
    <text evidence="6">The sequence shown here is derived from an EMBL/GenBank/DDBJ whole genome shotgun (WGS) entry which is preliminary data.</text>
</comment>
<evidence type="ECO:0000256" key="4">
    <source>
        <dbReference type="ARBA" id="ARBA00022884"/>
    </source>
</evidence>
<comment type="similarity">
    <text evidence="5">Belongs to the DarP family.</text>
</comment>
<comment type="subcellular location">
    <subcellularLocation>
        <location evidence="5">Cytoplasm</location>
    </subcellularLocation>
    <text evidence="5">Associates with late stage pre-50S ribosomal subunits.</text>
</comment>
<evidence type="ECO:0000313" key="7">
    <source>
        <dbReference type="Proteomes" id="UP001149719"/>
    </source>
</evidence>
<dbReference type="SUPFAM" id="SSF158710">
    <property type="entry name" value="PSPTO4464-like"/>
    <property type="match status" value="1"/>
</dbReference>
<dbReference type="RefSeq" id="WP_269127123.1">
    <property type="nucleotide sequence ID" value="NZ_JAPUBN010000019.1"/>
</dbReference>
<accession>A0ABT4JZR9</accession>
<keyword evidence="1 5" id="KW-0963">Cytoplasm</keyword>
<protein>
    <recommendedName>
        <fullName evidence="5">Dual-action ribosomal maturation protein DarP</fullName>
    </recommendedName>
    <alternativeName>
        <fullName evidence="5">Large ribosomal subunit assembly factor DarP</fullName>
    </alternativeName>
</protein>
<evidence type="ECO:0000256" key="3">
    <source>
        <dbReference type="ARBA" id="ARBA00022730"/>
    </source>
</evidence>
<dbReference type="EMBL" id="JAPUBN010000019">
    <property type="protein sequence ID" value="MCZ2723029.1"/>
    <property type="molecule type" value="Genomic_DNA"/>
</dbReference>
<dbReference type="Proteomes" id="UP001149719">
    <property type="component" value="Unassembled WGS sequence"/>
</dbReference>
<organism evidence="6 7">
    <name type="scientific">Marinomonas phaeophyticola</name>
    <dbReference type="NCBI Taxonomy" id="3004091"/>
    <lineage>
        <taxon>Bacteria</taxon>
        <taxon>Pseudomonadati</taxon>
        <taxon>Pseudomonadota</taxon>
        <taxon>Gammaproteobacteria</taxon>
        <taxon>Oceanospirillales</taxon>
        <taxon>Oceanospirillaceae</taxon>
        <taxon>Marinomonas</taxon>
    </lineage>
</organism>
<evidence type="ECO:0000313" key="6">
    <source>
        <dbReference type="EMBL" id="MCZ2723029.1"/>
    </source>
</evidence>
<evidence type="ECO:0000256" key="2">
    <source>
        <dbReference type="ARBA" id="ARBA00022517"/>
    </source>
</evidence>
<keyword evidence="7" id="KW-1185">Reference proteome</keyword>
<proteinExistence type="inferred from homology"/>
<dbReference type="CDD" id="cd16331">
    <property type="entry name" value="YjgA-like"/>
    <property type="match status" value="1"/>
</dbReference>
<dbReference type="InterPro" id="IPR006839">
    <property type="entry name" value="DarP"/>
</dbReference>
<dbReference type="PANTHER" id="PTHR38101:SF1">
    <property type="entry name" value="UPF0307 PROTEIN YJGA"/>
    <property type="match status" value="1"/>
</dbReference>
<keyword evidence="4 5" id="KW-0694">RNA-binding</keyword>
<keyword evidence="3 5" id="KW-0699">rRNA-binding</keyword>
<dbReference type="Gene3D" id="1.10.60.30">
    <property type="entry name" value="PSPTO4464-like domains"/>
    <property type="match status" value="2"/>
</dbReference>
<name>A0ABT4JZR9_9GAMM</name>
<reference evidence="6" key="1">
    <citation type="submission" date="2022-12" db="EMBL/GenBank/DDBJ databases">
        <title>Marinomonas 15G1-11 sp. nov, isolated from marine algae.</title>
        <authorList>
            <person name="Butt M."/>
            <person name="Choi D.G."/>
            <person name="Kim J.M."/>
            <person name="Lee J.K."/>
            <person name="Baek J.H."/>
            <person name="Jeon C.O."/>
        </authorList>
    </citation>
    <scope>NUCLEOTIDE SEQUENCE</scope>
    <source>
        <strain evidence="6">15G1-11</strain>
    </source>
</reference>
<comment type="function">
    <text evidence="5">Member of a network of 50S ribosomal subunit biogenesis factors which assembles along the 30S-50S interface, preventing incorrect 23S rRNA structures from forming. Promotes peptidyl transferase center (PTC) maturation.</text>
</comment>
<dbReference type="Pfam" id="PF04751">
    <property type="entry name" value="DarP"/>
    <property type="match status" value="1"/>
</dbReference>
<dbReference type="NCBIfam" id="NF003593">
    <property type="entry name" value="PRK05255.1-1"/>
    <property type="match status" value="1"/>
</dbReference>
<evidence type="ECO:0000256" key="5">
    <source>
        <dbReference type="HAMAP-Rule" id="MF_00765"/>
    </source>
</evidence>
<keyword evidence="2 5" id="KW-0690">Ribosome biogenesis</keyword>